<keyword evidence="2" id="KW-0812">Transmembrane</keyword>
<proteinExistence type="predicted"/>
<keyword evidence="4" id="KW-1185">Reference proteome</keyword>
<gene>
    <name evidence="3" type="ORF">J2X11_001086</name>
</gene>
<keyword evidence="1" id="KW-0175">Coiled coil</keyword>
<feature type="transmembrane region" description="Helical" evidence="2">
    <location>
        <begin position="38"/>
        <end position="58"/>
    </location>
</feature>
<comment type="caution">
    <text evidence="3">The sequence shown here is derived from an EMBL/GenBank/DDBJ whole genome shotgun (WGS) entry which is preliminary data.</text>
</comment>
<sequence>MSNSRKSARSRRVLAATALLITAVLVAAGAIAVSTVPVLVGATIYGVVAGIVSSRLIANDLGQMRRDWAKDRADIANHNRLQAVARSKEHTAFAEQMSSRIKHKDAQIETLRDSLVTAEIDLAKTRERVSAERARVDALTADLSSAQSDVESARSDLMKANDALAASEAAEIQARAEVVAWEQSATDDQRRQHQRPA</sequence>
<evidence type="ECO:0000256" key="1">
    <source>
        <dbReference type="SAM" id="Coils"/>
    </source>
</evidence>
<dbReference type="Proteomes" id="UP001257739">
    <property type="component" value="Unassembled WGS sequence"/>
</dbReference>
<reference evidence="3 4" key="1">
    <citation type="submission" date="2023-07" db="EMBL/GenBank/DDBJ databases">
        <title>Sorghum-associated microbial communities from plants grown in Nebraska, USA.</title>
        <authorList>
            <person name="Schachtman D."/>
        </authorList>
    </citation>
    <scope>NUCLEOTIDE SEQUENCE [LARGE SCALE GENOMIC DNA]</scope>
    <source>
        <strain evidence="3 4">BE248</strain>
    </source>
</reference>
<keyword evidence="2" id="KW-1133">Transmembrane helix</keyword>
<feature type="coiled-coil region" evidence="1">
    <location>
        <begin position="108"/>
        <end position="170"/>
    </location>
</feature>
<protein>
    <submittedName>
        <fullName evidence="3">Chromosome segregation ATPase</fullName>
    </submittedName>
</protein>
<evidence type="ECO:0000313" key="4">
    <source>
        <dbReference type="Proteomes" id="UP001257739"/>
    </source>
</evidence>
<dbReference type="EMBL" id="JAVDWH010000001">
    <property type="protein sequence ID" value="MDR7086247.1"/>
    <property type="molecule type" value="Genomic_DNA"/>
</dbReference>
<keyword evidence="2" id="KW-0472">Membrane</keyword>
<accession>A0ABU1UM41</accession>
<evidence type="ECO:0000256" key="2">
    <source>
        <dbReference type="SAM" id="Phobius"/>
    </source>
</evidence>
<organism evidence="3 4">
    <name type="scientific">Aeromicrobium panaciterrae</name>
    <dbReference type="NCBI Taxonomy" id="363861"/>
    <lineage>
        <taxon>Bacteria</taxon>
        <taxon>Bacillati</taxon>
        <taxon>Actinomycetota</taxon>
        <taxon>Actinomycetes</taxon>
        <taxon>Propionibacteriales</taxon>
        <taxon>Nocardioidaceae</taxon>
        <taxon>Aeromicrobium</taxon>
    </lineage>
</organism>
<name>A0ABU1UM41_9ACTN</name>
<dbReference type="RefSeq" id="WP_309967719.1">
    <property type="nucleotide sequence ID" value="NZ_JAVDWH010000001.1"/>
</dbReference>
<evidence type="ECO:0000313" key="3">
    <source>
        <dbReference type="EMBL" id="MDR7086247.1"/>
    </source>
</evidence>